<reference evidence="3 4" key="1">
    <citation type="submission" date="2021-05" db="EMBL/GenBank/DDBJ databases">
        <title>Biocontrol using Exiguobacterium acetylicum SI17 against litchi downy blight caused by Peronophythora litchii.</title>
        <authorList>
            <person name="Zheng L."/>
        </authorList>
    </citation>
    <scope>NUCLEOTIDE SEQUENCE [LARGE SCALE GENOMIC DNA]</scope>
    <source>
        <strain evidence="3 4">SI17</strain>
        <plasmid evidence="3 4">p4</plasmid>
    </source>
</reference>
<accession>A0ABX8GE75</accession>
<feature type="transmembrane region" description="Helical" evidence="1">
    <location>
        <begin position="209"/>
        <end position="239"/>
    </location>
</feature>
<name>A0ABX8GE75_EXIAC</name>
<evidence type="ECO:0000313" key="3">
    <source>
        <dbReference type="EMBL" id="QWB31955.1"/>
    </source>
</evidence>
<keyword evidence="3" id="KW-0614">Plasmid</keyword>
<keyword evidence="1" id="KW-1133">Transmembrane helix</keyword>
<protein>
    <recommendedName>
        <fullName evidence="5">Conjugal transfer protein TraL</fullName>
    </recommendedName>
</protein>
<feature type="transmembrane region" description="Helical" evidence="1">
    <location>
        <begin position="157"/>
        <end position="178"/>
    </location>
</feature>
<dbReference type="GeneID" id="88813502"/>
<proteinExistence type="predicted"/>
<dbReference type="RefSeq" id="WP_214814102.1">
    <property type="nucleotide sequence ID" value="NZ_CP075901.1"/>
</dbReference>
<dbReference type="Pfam" id="PF19597">
    <property type="entry name" value="TrbL_4"/>
    <property type="match status" value="1"/>
</dbReference>
<evidence type="ECO:0000256" key="2">
    <source>
        <dbReference type="SAM" id="SignalP"/>
    </source>
</evidence>
<dbReference type="EMBL" id="CP075901">
    <property type="protein sequence ID" value="QWB31955.1"/>
    <property type="molecule type" value="Genomic_DNA"/>
</dbReference>
<evidence type="ECO:0000313" key="4">
    <source>
        <dbReference type="Proteomes" id="UP000679498"/>
    </source>
</evidence>
<evidence type="ECO:0000256" key="1">
    <source>
        <dbReference type="SAM" id="Phobius"/>
    </source>
</evidence>
<feature type="transmembrane region" description="Helical" evidence="1">
    <location>
        <begin position="118"/>
        <end position="136"/>
    </location>
</feature>
<evidence type="ECO:0008006" key="5">
    <source>
        <dbReference type="Google" id="ProtNLM"/>
    </source>
</evidence>
<keyword evidence="1" id="KW-0812">Transmembrane</keyword>
<gene>
    <name evidence="3" type="ORF">KKI46_17500</name>
</gene>
<feature type="transmembrane region" description="Helical" evidence="1">
    <location>
        <begin position="299"/>
        <end position="322"/>
    </location>
</feature>
<dbReference type="InterPro" id="IPR046084">
    <property type="entry name" value="TrbL_4"/>
</dbReference>
<geneLocation type="plasmid" evidence="3 4">
    <name>p4</name>
</geneLocation>
<feature type="signal peptide" evidence="2">
    <location>
        <begin position="1"/>
        <end position="26"/>
    </location>
</feature>
<feature type="transmembrane region" description="Helical" evidence="1">
    <location>
        <begin position="260"/>
        <end position="279"/>
    </location>
</feature>
<keyword evidence="4" id="KW-1185">Reference proteome</keyword>
<feature type="chain" id="PRO_5046602288" description="Conjugal transfer protein TraL" evidence="2">
    <location>
        <begin position="27"/>
        <end position="345"/>
    </location>
</feature>
<keyword evidence="1" id="KW-0472">Membrane</keyword>
<dbReference type="Proteomes" id="UP000679498">
    <property type="component" value="Plasmid p4"/>
</dbReference>
<organism evidence="3 4">
    <name type="scientific">Exiguobacterium acetylicum</name>
    <name type="common">Brevibacterium acetylicum</name>
    <dbReference type="NCBI Taxonomy" id="41170"/>
    <lineage>
        <taxon>Bacteria</taxon>
        <taxon>Bacillati</taxon>
        <taxon>Bacillota</taxon>
        <taxon>Bacilli</taxon>
        <taxon>Bacillales</taxon>
        <taxon>Bacillales Family XII. Incertae Sedis</taxon>
        <taxon>Exiguobacterium</taxon>
    </lineage>
</organism>
<sequence length="345" mass="39185">MKSKWKKIFSVILLFFLVFNTSSAFAKEGDFYKKHKKKFDAAEKDYLSEQYIDDVVKKYDSKTNEFGCGTFNFTCFSTAPVYKAGLSFTNVAYGLMKNVVKDPDMIIKDEGINEFKKGLTSLSWTLLPLFLFWHIASMAMRRFGDPDDYPQALNERVIALFSAASFLALYNPIFELILKVQAWFLTDILNSGLSQDSLKLTLFLWSPQYSIILVLFIMLCLIVFGLAVLYRFVALAFMFMVGPLAVVTMMNEEFNYFKIWLKYIVSNIVTFILQAMAFVMCMQALTGKSGYVNSFTPEYQAVMAIAFVIVLSFFSLSIPFILGNMGSSSGIAKTMGRVTRVALKK</sequence>
<keyword evidence="2" id="KW-0732">Signal</keyword>